<evidence type="ECO:0000313" key="2">
    <source>
        <dbReference type="EMBL" id="GAA6195336.1"/>
    </source>
</evidence>
<dbReference type="Gene3D" id="3.20.10.10">
    <property type="entry name" value="D-amino Acid Aminotransferase, subunit A, domain 2"/>
    <property type="match status" value="1"/>
</dbReference>
<dbReference type="Gene3D" id="3.30.470.10">
    <property type="match status" value="1"/>
</dbReference>
<sequence length="228" mass="25137">MESAFCSADVLAALKEDASFRLIETFGHYPGQGAIRQNLHLARMAASAQVFSIGFDRQQAEQQIAALADHRTALRCRLTLAMDGSLALESAAMPPSPAQWRFAIAASTLRSDDVFLRHKTTRRGLYDRVRQEMPRELDELVFLNERGEICEGTITNLFVTLRSGRRVTPPLSSGVLPGVLRQDLLHRGQVVEQVVTLGDLRQAQAVTLGNSLRGEIPAAYQRSPDLLA</sequence>
<evidence type="ECO:0000256" key="1">
    <source>
        <dbReference type="ARBA" id="ARBA00014472"/>
    </source>
</evidence>
<dbReference type="InterPro" id="IPR043132">
    <property type="entry name" value="BCAT-like_C"/>
</dbReference>
<gene>
    <name evidence="2" type="ORF">NBRC116598_07800</name>
</gene>
<keyword evidence="3" id="KW-1185">Reference proteome</keyword>
<dbReference type="RefSeq" id="WP_353397228.1">
    <property type="nucleotide sequence ID" value="NZ_BAABWU010000002.1"/>
</dbReference>
<dbReference type="InterPro" id="IPR043131">
    <property type="entry name" value="BCAT-like_N"/>
</dbReference>
<accession>A0ABQ0AHI9</accession>
<protein>
    <recommendedName>
        <fullName evidence="1">Probable branched-chain-amino-acid aminotransferase</fullName>
    </recommendedName>
</protein>
<dbReference type="SUPFAM" id="SSF56752">
    <property type="entry name" value="D-aminoacid aminotransferase-like PLP-dependent enzymes"/>
    <property type="match status" value="1"/>
</dbReference>
<dbReference type="NCBIfam" id="NF005729">
    <property type="entry name" value="PRK07546.1-3"/>
    <property type="match status" value="1"/>
</dbReference>
<keyword evidence="2" id="KW-0032">Aminotransferase</keyword>
<dbReference type="InterPro" id="IPR001544">
    <property type="entry name" value="Aminotrans_IV"/>
</dbReference>
<evidence type="ECO:0000313" key="3">
    <source>
        <dbReference type="Proteomes" id="UP001441944"/>
    </source>
</evidence>
<comment type="caution">
    <text evidence="2">The sequence shown here is derived from an EMBL/GenBank/DDBJ whole genome shotgun (WGS) entry which is preliminary data.</text>
</comment>
<proteinExistence type="predicted"/>
<organism evidence="2 3">
    <name type="scientific">Pseudophaeobacter arcticus</name>
    <dbReference type="NCBI Taxonomy" id="385492"/>
    <lineage>
        <taxon>Bacteria</taxon>
        <taxon>Pseudomonadati</taxon>
        <taxon>Pseudomonadota</taxon>
        <taxon>Alphaproteobacteria</taxon>
        <taxon>Rhodobacterales</taxon>
        <taxon>Paracoccaceae</taxon>
        <taxon>Pseudophaeobacter</taxon>
    </lineage>
</organism>
<dbReference type="EMBL" id="BAABWU010000002">
    <property type="protein sequence ID" value="GAA6195336.1"/>
    <property type="molecule type" value="Genomic_DNA"/>
</dbReference>
<keyword evidence="2" id="KW-0808">Transferase</keyword>
<dbReference type="Pfam" id="PF01063">
    <property type="entry name" value="Aminotran_4"/>
    <property type="match status" value="1"/>
</dbReference>
<dbReference type="GO" id="GO:0008483">
    <property type="term" value="F:transaminase activity"/>
    <property type="evidence" value="ECO:0007669"/>
    <property type="project" value="UniProtKB-KW"/>
</dbReference>
<dbReference type="InterPro" id="IPR036038">
    <property type="entry name" value="Aminotransferase-like"/>
</dbReference>
<reference evidence="2 3" key="1">
    <citation type="submission" date="2024-04" db="EMBL/GenBank/DDBJ databases">
        <title>Draft genome sequence of Pseudophaeobacter arcticus NBRC 116598.</title>
        <authorList>
            <person name="Miyakawa T."/>
            <person name="Kusuya Y."/>
            <person name="Miura T."/>
        </authorList>
    </citation>
    <scope>NUCLEOTIDE SEQUENCE [LARGE SCALE GENOMIC DNA]</scope>
    <source>
        <strain evidence="2 3">SU-CL00105</strain>
    </source>
</reference>
<dbReference type="Proteomes" id="UP001441944">
    <property type="component" value="Unassembled WGS sequence"/>
</dbReference>
<name>A0ABQ0AHI9_9RHOB</name>